<evidence type="ECO:0000313" key="2">
    <source>
        <dbReference type="EMBL" id="CAK0826781.1"/>
    </source>
</evidence>
<dbReference type="InterPro" id="IPR043502">
    <property type="entry name" value="DNA/RNA_pol_sf"/>
</dbReference>
<gene>
    <name evidence="2" type="ORF">PCOR1329_LOCUS26492</name>
</gene>
<keyword evidence="3" id="KW-1185">Reference proteome</keyword>
<reference evidence="2" key="1">
    <citation type="submission" date="2023-10" db="EMBL/GenBank/DDBJ databases">
        <authorList>
            <person name="Chen Y."/>
            <person name="Shah S."/>
            <person name="Dougan E. K."/>
            <person name="Thang M."/>
            <person name="Chan C."/>
        </authorList>
    </citation>
    <scope>NUCLEOTIDE SEQUENCE [LARGE SCALE GENOMIC DNA]</scope>
</reference>
<dbReference type="Gene3D" id="3.30.70.270">
    <property type="match status" value="1"/>
</dbReference>
<feature type="region of interest" description="Disordered" evidence="1">
    <location>
        <begin position="391"/>
        <end position="426"/>
    </location>
</feature>
<accession>A0ABN9S4S8</accession>
<sequence>EGDFILVEYVGYANVWHERLVVLAPDGSSLACTLTPDDDSYEEDLIAVAEVRRWLPCEGGRMGACPPAAAGMHVHGFRGAPAPARVAQVLAAGAARMGVALGAEDTVVPNLVGAAGGARPRPGAAGIAPAGGAAAAALAAGGVGPPAGMLAAAPPAAPAAGFGGPAVAAGVAGLAAALADGPAAPGAGVPALAGPPPPLVAAPAVAGPAAADGGRGAAAAAAAPVDARIQPVTYDLQGQRHADYRRAVMGMTEGAFPDWPVRGPRTALWVLKFMEAHGGTPTGRHSRWLSETRLQGTEPGVDEHERACRTVERMVIYDQLNVANLASGEMLARSAQLQEERYRDRVAPAADSGSLDAHVLLGTDQLRGNVCVAPMLQDHIKDELTKMNAYRKEQRKAREERDLARKKKGTKGDKGSGKAQPSALGVSEGQRASLAYIQSTFACLEPLAEGEGFPEGALSDLLSGSPLYAAGGPRRPYSRDLISWPDVGDDPVPLTKVVAGPDAQWLKAWSSSMLRGGEEADALLQQVCPRGPYVDPHLAFSPATFADFLAEMLKRKMICFQAEDPRIKPIGVFCVAKKSNRLRLIFDTRTANAYFTDPPATTLPSAAAFSNLEAPGGKVVVAAGDIDNAFYRLLMPEGLCRYFRLPPIDRRHLEARGITGLPDAARVQACLVVLPMGFSWALHLCQLALRTAVSRAGVPGHLIIEDGLPGVVVEPQGQAAVAGYVDNYLAVSGDESEADRALDRITAELEGAGVRVHEPERASDTCNFLGMELRQGRWLAIKWRSVWRLKLAIEELLRRGRASGHLVRVLVGHLTWASMVRREALGLLSATYAFMIASGAEVQTLWPSVRTELWRARCLLPLLVADLAAPWATRLVASDASEEGLGVCRRQASSDLIARCGRLCERWRYRVEGGARARERAFLSSASTRSPLASSFAAGPCEPADREVVFGHSQLDFDSASLGTLDPDKFPEDPDLELHNDAPLILDLGSKLKEFDEMPAGLLDAKSWRGVVATRVQAGQNILGLEADALVVAYKHLLPPPSALEARGRRAALAGRLMAERPPMGQLSALETLAVRASTEGQYRRVLREFAAFCSESRLDWRDFDQLDLVATRFLNYQFERGAPASQGSLLLASLAHFLPGLQGSWGAHLPRATRSSIAWARRVPSMTRVPLPYFAAAALAGLLAISGRRRMAIWILLSFSCYLRPFEAQGLRGGSLVRPAAQAAASAACWALLLHPTSGGRPGKTGLYNESVVIDLDRQLWPLLAGLKAAVGLGQSLWDFTLPALRDRFREFADLLQLQALNPTLYALRRGGASWDLLDGRRTLEQTQRHGRWASPGSRKRYAKEAYLQDAMTKVPDWVFVFGRFVHANLLEIVELGPALTQRPRLRQQLPAPVQALIGASLP</sequence>
<comment type="caution">
    <text evidence="2">The sequence shown here is derived from an EMBL/GenBank/DDBJ whole genome shotgun (WGS) entry which is preliminary data.</text>
</comment>
<proteinExistence type="predicted"/>
<organism evidence="2 3">
    <name type="scientific">Prorocentrum cordatum</name>
    <dbReference type="NCBI Taxonomy" id="2364126"/>
    <lineage>
        <taxon>Eukaryota</taxon>
        <taxon>Sar</taxon>
        <taxon>Alveolata</taxon>
        <taxon>Dinophyceae</taxon>
        <taxon>Prorocentrales</taxon>
        <taxon>Prorocentraceae</taxon>
        <taxon>Prorocentrum</taxon>
    </lineage>
</organism>
<dbReference type="Gene3D" id="3.10.10.10">
    <property type="entry name" value="HIV Type 1 Reverse Transcriptase, subunit A, domain 1"/>
    <property type="match status" value="1"/>
</dbReference>
<dbReference type="SUPFAM" id="SSF56672">
    <property type="entry name" value="DNA/RNA polymerases"/>
    <property type="match status" value="1"/>
</dbReference>
<dbReference type="Proteomes" id="UP001189429">
    <property type="component" value="Unassembled WGS sequence"/>
</dbReference>
<evidence type="ECO:0008006" key="4">
    <source>
        <dbReference type="Google" id="ProtNLM"/>
    </source>
</evidence>
<evidence type="ECO:0000256" key="1">
    <source>
        <dbReference type="SAM" id="MobiDB-lite"/>
    </source>
</evidence>
<name>A0ABN9S4S8_9DINO</name>
<dbReference type="EMBL" id="CAUYUJ010009439">
    <property type="protein sequence ID" value="CAK0826781.1"/>
    <property type="molecule type" value="Genomic_DNA"/>
</dbReference>
<evidence type="ECO:0000313" key="3">
    <source>
        <dbReference type="Proteomes" id="UP001189429"/>
    </source>
</evidence>
<dbReference type="InterPro" id="IPR043128">
    <property type="entry name" value="Rev_trsase/Diguanyl_cyclase"/>
</dbReference>
<feature type="non-terminal residue" evidence="2">
    <location>
        <position position="1"/>
    </location>
</feature>
<dbReference type="SUPFAM" id="SSF56349">
    <property type="entry name" value="DNA breaking-rejoining enzymes"/>
    <property type="match status" value="1"/>
</dbReference>
<dbReference type="InterPro" id="IPR011010">
    <property type="entry name" value="DNA_brk_join_enz"/>
</dbReference>
<feature type="compositionally biased region" description="Basic and acidic residues" evidence="1">
    <location>
        <begin position="391"/>
        <end position="403"/>
    </location>
</feature>
<protein>
    <recommendedName>
        <fullName evidence="4">RNA-directed RNA polymerase</fullName>
    </recommendedName>
</protein>